<evidence type="ECO:0000313" key="3">
    <source>
        <dbReference type="Proteomes" id="UP000199586"/>
    </source>
</evidence>
<keyword evidence="3" id="KW-1185">Reference proteome</keyword>
<evidence type="ECO:0000313" key="2">
    <source>
        <dbReference type="EMBL" id="SFP50194.1"/>
    </source>
</evidence>
<reference evidence="2 3" key="1">
    <citation type="submission" date="2016-10" db="EMBL/GenBank/DDBJ databases">
        <authorList>
            <person name="de Groot N.N."/>
        </authorList>
    </citation>
    <scope>NUCLEOTIDE SEQUENCE [LARGE SCALE GENOMIC DNA]</scope>
    <source>
        <strain evidence="2 3">CGMCC 1.9113</strain>
    </source>
</reference>
<name>A0A1I5QV80_9SPHN</name>
<dbReference type="RefSeq" id="WP_177200073.1">
    <property type="nucleotide sequence ID" value="NZ_FOXP01000002.1"/>
</dbReference>
<protein>
    <submittedName>
        <fullName evidence="2">Uncharacterized protein</fullName>
    </submittedName>
</protein>
<evidence type="ECO:0000256" key="1">
    <source>
        <dbReference type="SAM" id="MobiDB-lite"/>
    </source>
</evidence>
<proteinExistence type="predicted"/>
<dbReference type="STRING" id="634430.SAMN04488241_102313"/>
<organism evidence="2 3">
    <name type="scientific">Sphingomonas rubra</name>
    <dbReference type="NCBI Taxonomy" id="634430"/>
    <lineage>
        <taxon>Bacteria</taxon>
        <taxon>Pseudomonadati</taxon>
        <taxon>Pseudomonadota</taxon>
        <taxon>Alphaproteobacteria</taxon>
        <taxon>Sphingomonadales</taxon>
        <taxon>Sphingomonadaceae</taxon>
        <taxon>Sphingomonas</taxon>
    </lineage>
</organism>
<dbReference type="EMBL" id="FOXP01000002">
    <property type="protein sequence ID" value="SFP50194.1"/>
    <property type="molecule type" value="Genomic_DNA"/>
</dbReference>
<dbReference type="Proteomes" id="UP000199586">
    <property type="component" value="Unassembled WGS sequence"/>
</dbReference>
<feature type="compositionally biased region" description="Pro residues" evidence="1">
    <location>
        <begin position="19"/>
        <end position="31"/>
    </location>
</feature>
<sequence>MATQPPTELPIPDSQPADPGAPPPEIAPPGPDIDQPSPGTIGDPGTSQPAEI</sequence>
<feature type="region of interest" description="Disordered" evidence="1">
    <location>
        <begin position="1"/>
        <end position="52"/>
    </location>
</feature>
<accession>A0A1I5QV80</accession>
<dbReference type="AlphaFoldDB" id="A0A1I5QV80"/>
<gene>
    <name evidence="2" type="ORF">SAMN04488241_102313</name>
</gene>